<feature type="domain" description="HIT" evidence="4">
    <location>
        <begin position="4"/>
        <end position="109"/>
    </location>
</feature>
<dbReference type="PANTHER" id="PTHR23089">
    <property type="entry name" value="HISTIDINE TRIAD HIT PROTEIN"/>
    <property type="match status" value="1"/>
</dbReference>
<dbReference type="InterPro" id="IPR036265">
    <property type="entry name" value="HIT-like_sf"/>
</dbReference>
<dbReference type="SUPFAM" id="SSF54197">
    <property type="entry name" value="HIT-like"/>
    <property type="match status" value="1"/>
</dbReference>
<dbReference type="InterPro" id="IPR019808">
    <property type="entry name" value="Histidine_triad_CS"/>
</dbReference>
<dbReference type="RefSeq" id="WP_350342496.1">
    <property type="nucleotide sequence ID" value="NZ_CP158367.1"/>
</dbReference>
<dbReference type="Gene3D" id="3.30.428.10">
    <property type="entry name" value="HIT-like"/>
    <property type="match status" value="1"/>
</dbReference>
<organism evidence="5">
    <name type="scientific">Proteinivorax tanatarense</name>
    <dbReference type="NCBI Taxonomy" id="1260629"/>
    <lineage>
        <taxon>Bacteria</taxon>
        <taxon>Bacillati</taxon>
        <taxon>Bacillota</taxon>
        <taxon>Clostridia</taxon>
        <taxon>Eubacteriales</taxon>
        <taxon>Proteinivoracaceae</taxon>
        <taxon>Proteinivorax</taxon>
    </lineage>
</organism>
<evidence type="ECO:0000256" key="2">
    <source>
        <dbReference type="PIRSR" id="PIRSR601310-3"/>
    </source>
</evidence>
<accession>A0AAU7VHU6</accession>
<gene>
    <name evidence="5" type="ORF">PRVXT_001735</name>
</gene>
<feature type="short sequence motif" description="Histidine triad motif" evidence="2 3">
    <location>
        <begin position="93"/>
        <end position="97"/>
    </location>
</feature>
<proteinExistence type="predicted"/>
<reference evidence="5" key="2">
    <citation type="submission" date="2024-06" db="EMBL/GenBank/DDBJ databases">
        <authorList>
            <person name="Petrova K.O."/>
            <person name="Toshchakov S.V."/>
            <person name="Boltjanskaja Y.V."/>
            <person name="Kevbrin V."/>
        </authorList>
    </citation>
    <scope>NUCLEOTIDE SEQUENCE</scope>
    <source>
        <strain evidence="5">Z-910T</strain>
    </source>
</reference>
<dbReference type="PROSITE" id="PS00892">
    <property type="entry name" value="HIT_1"/>
    <property type="match status" value="1"/>
</dbReference>
<dbReference type="GO" id="GO:0003824">
    <property type="term" value="F:catalytic activity"/>
    <property type="evidence" value="ECO:0007669"/>
    <property type="project" value="InterPro"/>
</dbReference>
<name>A0AAU7VHU6_9FIRM</name>
<dbReference type="PROSITE" id="PS51084">
    <property type="entry name" value="HIT_2"/>
    <property type="match status" value="1"/>
</dbReference>
<dbReference type="InterPro" id="IPR001310">
    <property type="entry name" value="Histidine_triad_HIT"/>
</dbReference>
<evidence type="ECO:0000259" key="4">
    <source>
        <dbReference type="PROSITE" id="PS51084"/>
    </source>
</evidence>
<reference evidence="5" key="1">
    <citation type="journal article" date="2013" name="Extremophiles">
        <title>Proteinivorax tanatarense gen. nov., sp. nov., an anaerobic, haloalkaliphilic, proteolytic bacterium isolated from a decaying algal bloom, and proposal of Proteinivoraceae fam. nov.</title>
        <authorList>
            <person name="Kevbrin V."/>
            <person name="Boltyanskaya Y."/>
            <person name="Zhilina T."/>
            <person name="Kolganova T."/>
            <person name="Lavrentjeva E."/>
            <person name="Kuznetsov B."/>
        </authorList>
    </citation>
    <scope>NUCLEOTIDE SEQUENCE</scope>
    <source>
        <strain evidence="5">Z-910T</strain>
    </source>
</reference>
<dbReference type="Pfam" id="PF01230">
    <property type="entry name" value="HIT"/>
    <property type="match status" value="1"/>
</dbReference>
<dbReference type="InterPro" id="IPR011146">
    <property type="entry name" value="HIT-like"/>
</dbReference>
<protein>
    <submittedName>
        <fullName evidence="5">Histidine triad nucleotide-binding protein</fullName>
    </submittedName>
</protein>
<feature type="active site" description="Tele-AMP-histidine intermediate" evidence="1">
    <location>
        <position position="95"/>
    </location>
</feature>
<evidence type="ECO:0000256" key="1">
    <source>
        <dbReference type="PIRSR" id="PIRSR601310-1"/>
    </source>
</evidence>
<dbReference type="AlphaFoldDB" id="A0AAU7VHU6"/>
<evidence type="ECO:0000313" key="5">
    <source>
        <dbReference type="EMBL" id="XBX73734.1"/>
    </source>
</evidence>
<dbReference type="PRINTS" id="PR00332">
    <property type="entry name" value="HISTRIAD"/>
</dbReference>
<dbReference type="CDD" id="cd01276">
    <property type="entry name" value="PKCI_related"/>
    <property type="match status" value="1"/>
</dbReference>
<sequence>MSCLFCKIIKDEIPSDKVFESDEILAFNDIEPQAPVHVLIIPKKHFSNVKETPPEEISKIFSAIKEIAEKLDLEEGFRVVNNCGSLGGQTVDHLHFHLLGKRQLKWPPG</sequence>
<evidence type="ECO:0000256" key="3">
    <source>
        <dbReference type="PROSITE-ProRule" id="PRU00464"/>
    </source>
</evidence>
<dbReference type="EMBL" id="CP158367">
    <property type="protein sequence ID" value="XBX73734.1"/>
    <property type="molecule type" value="Genomic_DNA"/>
</dbReference>